<dbReference type="AlphaFoldDB" id="A8ZRH7"/>
<evidence type="ECO:0000313" key="2">
    <source>
        <dbReference type="Proteomes" id="UP000002431"/>
    </source>
</evidence>
<organism evidence="1 2">
    <name type="scientific">Deinococcus geothermalis (strain DSM 11300 / CIP 105573 / AG-3a)</name>
    <dbReference type="NCBI Taxonomy" id="319795"/>
    <lineage>
        <taxon>Bacteria</taxon>
        <taxon>Thermotogati</taxon>
        <taxon>Deinococcota</taxon>
        <taxon>Deinococci</taxon>
        <taxon>Deinococcales</taxon>
        <taxon>Deinococcaceae</taxon>
        <taxon>Deinococcus</taxon>
    </lineage>
</organism>
<dbReference type="Proteomes" id="UP000002431">
    <property type="component" value="Plasmid pDGEO02"/>
</dbReference>
<dbReference type="HOGENOM" id="CLU_1145711_0_0_0"/>
<sequence length="242" mass="27463">MTRKAKPPELNARQRLYLLAALKIDQRQEAHHSQAFARGDLSEAQRPASEWRWMPYGRWLHLWGTPPTPLREEITRDEVDEGTGSTWAALERRGLIETQSREVRAGGVKYHLQHVKLTVKGRKLARQLAGHGPAVPKGVISPWSWKALALAWQAGEGGVPGEGGGRYGGIGWGTWLVLRNRRNGRDLVEEFVHHRETWLTAQGTYSGQDVYHIRLTEAGRAYYRERWAANHAEYPDVEAPEP</sequence>
<geneLocation type="plasmid" evidence="1 2">
    <name>pDGEO02</name>
</geneLocation>
<dbReference type="EMBL" id="CP000856">
    <property type="protein sequence ID" value="ABW35086.1"/>
    <property type="molecule type" value="Genomic_DNA"/>
</dbReference>
<gene>
    <name evidence="1" type="ORF">Dgeo_3045</name>
</gene>
<dbReference type="RefSeq" id="WP_012173301.1">
    <property type="nucleotide sequence ID" value="NC_009939.1"/>
</dbReference>
<evidence type="ECO:0000313" key="1">
    <source>
        <dbReference type="EMBL" id="ABW35086.1"/>
    </source>
</evidence>
<proteinExistence type="predicted"/>
<keyword evidence="1" id="KW-0614">Plasmid</keyword>
<reference evidence="1" key="1">
    <citation type="submission" date="2007-10" db="EMBL/GenBank/DDBJ databases">
        <title>Complete sequence of Plasmid2 pDGEO02 of Deinococcus geothermalis DSM 11300.</title>
        <authorList>
            <consortium name="US DOE Joint Genome Institute"/>
            <person name="Copeland A."/>
            <person name="Lucas S."/>
            <person name="Lapidus A."/>
            <person name="Barry K."/>
            <person name="Detter J.C."/>
            <person name="Glavina del Rio T."/>
            <person name="Hammon N."/>
            <person name="Israni S."/>
            <person name="Dalin E."/>
            <person name="Tice H."/>
            <person name="Pitluck S."/>
            <person name="Brettin T."/>
            <person name="Bruce D."/>
            <person name="Han C."/>
            <person name="Tapia R."/>
            <person name="Saunders E."/>
            <person name="Gilna P."/>
            <person name="Schmutz J."/>
            <person name="Larimer F."/>
            <person name="Land M."/>
            <person name="Hauser L."/>
            <person name="Kyrpides N."/>
            <person name="Kim E."/>
            <person name="Daly M.J."/>
            <person name="Fredrickson J.K."/>
            <person name="Makarova K.S."/>
            <person name="Gaidamakova E.K."/>
            <person name="Zhai M."/>
            <person name="Richardson P."/>
        </authorList>
    </citation>
    <scope>NUCLEOTIDE SEQUENCE [LARGE SCALE GENOMIC DNA]</scope>
    <source>
        <strain evidence="1">DSM 11300</strain>
        <plasmid evidence="1">pDGEO02</plasmid>
    </source>
</reference>
<name>A8ZRH7_DEIGD</name>
<keyword evidence="2" id="KW-1185">Reference proteome</keyword>
<dbReference type="KEGG" id="dge:Dgeo_3045"/>
<protein>
    <submittedName>
        <fullName evidence="1">Uncharacterized protein</fullName>
    </submittedName>
</protein>
<accession>A8ZRH7</accession>